<organism evidence="1">
    <name type="scientific">marine metagenome</name>
    <dbReference type="NCBI Taxonomy" id="408172"/>
    <lineage>
        <taxon>unclassified sequences</taxon>
        <taxon>metagenomes</taxon>
        <taxon>ecological metagenomes</taxon>
    </lineage>
</organism>
<proteinExistence type="predicted"/>
<reference evidence="1" key="1">
    <citation type="submission" date="2018-05" db="EMBL/GenBank/DDBJ databases">
        <authorList>
            <person name="Lanie J.A."/>
            <person name="Ng W.-L."/>
            <person name="Kazmierczak K.M."/>
            <person name="Andrzejewski T.M."/>
            <person name="Davidsen T.M."/>
            <person name="Wayne K.J."/>
            <person name="Tettelin H."/>
            <person name="Glass J.I."/>
            <person name="Rusch D."/>
            <person name="Podicherti R."/>
            <person name="Tsui H.-C.T."/>
            <person name="Winkler M.E."/>
        </authorList>
    </citation>
    <scope>NUCLEOTIDE SEQUENCE</scope>
</reference>
<evidence type="ECO:0000313" key="1">
    <source>
        <dbReference type="EMBL" id="SVC67947.1"/>
    </source>
</evidence>
<name>A0A382P537_9ZZZZ</name>
<protein>
    <recommendedName>
        <fullName evidence="2">Lipocalin-like domain-containing protein</fullName>
    </recommendedName>
</protein>
<dbReference type="AlphaFoldDB" id="A0A382P537"/>
<sequence>MHDIPKHHLIVNALIIITAVFSSNPMETRAQTVDLSGEWTLEVSTSQGTFRPSWTIVQNGQDLNVSYSSDVLGSGNFTGKLDGISVFFSFEAYLQGQSVPLVYQGTVDTDGKMTGEMDLAGGMVTGTFTATRSDG</sequence>
<gene>
    <name evidence="1" type="ORF">METZ01_LOCUS320801</name>
</gene>
<dbReference type="EMBL" id="UINC01104638">
    <property type="protein sequence ID" value="SVC67947.1"/>
    <property type="molecule type" value="Genomic_DNA"/>
</dbReference>
<accession>A0A382P537</accession>
<evidence type="ECO:0008006" key="2">
    <source>
        <dbReference type="Google" id="ProtNLM"/>
    </source>
</evidence>